<evidence type="ECO:0000256" key="6">
    <source>
        <dbReference type="SAM" id="Phobius"/>
    </source>
</evidence>
<dbReference type="PANTHER" id="PTHR23513">
    <property type="entry name" value="INTEGRAL MEMBRANE EFFLUX PROTEIN-RELATED"/>
    <property type="match status" value="1"/>
</dbReference>
<feature type="transmembrane region" description="Helical" evidence="6">
    <location>
        <begin position="263"/>
        <end position="284"/>
    </location>
</feature>
<evidence type="ECO:0000256" key="3">
    <source>
        <dbReference type="ARBA" id="ARBA00022692"/>
    </source>
</evidence>
<feature type="transmembrane region" description="Helical" evidence="6">
    <location>
        <begin position="85"/>
        <end position="109"/>
    </location>
</feature>
<feature type="transmembrane region" description="Helical" evidence="6">
    <location>
        <begin position="115"/>
        <end position="137"/>
    </location>
</feature>
<dbReference type="InterPro" id="IPR020846">
    <property type="entry name" value="MFS_dom"/>
</dbReference>
<comment type="caution">
    <text evidence="8">The sequence shown here is derived from an EMBL/GenBank/DDBJ whole genome shotgun (WGS) entry which is preliminary data.</text>
</comment>
<gene>
    <name evidence="8" type="ORF">AVW11_23800</name>
</gene>
<dbReference type="SUPFAM" id="SSF103473">
    <property type="entry name" value="MFS general substrate transporter"/>
    <property type="match status" value="1"/>
</dbReference>
<keyword evidence="2" id="KW-1003">Cell membrane</keyword>
<proteinExistence type="predicted"/>
<dbReference type="Pfam" id="PF07690">
    <property type="entry name" value="MFS_1"/>
    <property type="match status" value="1"/>
</dbReference>
<keyword evidence="9" id="KW-1185">Reference proteome</keyword>
<evidence type="ECO:0000256" key="4">
    <source>
        <dbReference type="ARBA" id="ARBA00022989"/>
    </source>
</evidence>
<keyword evidence="4 6" id="KW-1133">Transmembrane helix</keyword>
<dbReference type="InterPro" id="IPR036259">
    <property type="entry name" value="MFS_trans_sf"/>
</dbReference>
<name>A0ABX3FY21_9ACTN</name>
<feature type="domain" description="Major facilitator superfamily (MFS) profile" evidence="7">
    <location>
        <begin position="1"/>
        <end position="405"/>
    </location>
</feature>
<feature type="transmembrane region" description="Helical" evidence="6">
    <location>
        <begin position="178"/>
        <end position="198"/>
    </location>
</feature>
<dbReference type="CDD" id="cd06173">
    <property type="entry name" value="MFS_MefA_like"/>
    <property type="match status" value="1"/>
</dbReference>
<evidence type="ECO:0000259" key="7">
    <source>
        <dbReference type="PROSITE" id="PS50850"/>
    </source>
</evidence>
<dbReference type="RefSeq" id="WP_076045808.1">
    <property type="nucleotide sequence ID" value="NZ_MQUR01000062.1"/>
</dbReference>
<dbReference type="InterPro" id="IPR011701">
    <property type="entry name" value="MFS"/>
</dbReference>
<feature type="transmembrane region" description="Helical" evidence="6">
    <location>
        <begin position="53"/>
        <end position="73"/>
    </location>
</feature>
<evidence type="ECO:0000256" key="1">
    <source>
        <dbReference type="ARBA" id="ARBA00004651"/>
    </source>
</evidence>
<evidence type="ECO:0000256" key="5">
    <source>
        <dbReference type="ARBA" id="ARBA00023136"/>
    </source>
</evidence>
<protein>
    <recommendedName>
        <fullName evidence="7">Major facilitator superfamily (MFS) profile domain-containing protein</fullName>
    </recommendedName>
</protein>
<feature type="transmembrane region" description="Helical" evidence="6">
    <location>
        <begin position="149"/>
        <end position="172"/>
    </location>
</feature>
<dbReference type="PANTHER" id="PTHR23513:SF11">
    <property type="entry name" value="STAPHYLOFERRIN A TRANSPORTER"/>
    <property type="match status" value="1"/>
</dbReference>
<evidence type="ECO:0000313" key="8">
    <source>
        <dbReference type="EMBL" id="OLZ62097.1"/>
    </source>
</evidence>
<comment type="subcellular location">
    <subcellularLocation>
        <location evidence="1">Cell membrane</location>
        <topology evidence="1">Multi-pass membrane protein</topology>
    </subcellularLocation>
</comment>
<dbReference type="EMBL" id="MQUR01000062">
    <property type="protein sequence ID" value="OLZ62097.1"/>
    <property type="molecule type" value="Genomic_DNA"/>
</dbReference>
<evidence type="ECO:0000256" key="2">
    <source>
        <dbReference type="ARBA" id="ARBA00022475"/>
    </source>
</evidence>
<feature type="transmembrane region" description="Helical" evidence="6">
    <location>
        <begin position="382"/>
        <end position="400"/>
    </location>
</feature>
<dbReference type="Proteomes" id="UP000187151">
    <property type="component" value="Unassembled WGS sequence"/>
</dbReference>
<feature type="transmembrane region" description="Helical" evidence="6">
    <location>
        <begin position="315"/>
        <end position="336"/>
    </location>
</feature>
<dbReference type="PROSITE" id="PS50850">
    <property type="entry name" value="MFS"/>
    <property type="match status" value="1"/>
</dbReference>
<feature type="transmembrane region" description="Helical" evidence="6">
    <location>
        <begin position="228"/>
        <end position="251"/>
    </location>
</feature>
<reference evidence="8 9" key="1">
    <citation type="submission" date="2016-01" db="EMBL/GenBank/DDBJ databases">
        <title>Streptomyces amritsarensis strain MTCC 11845 genome sequencing and assembly.</title>
        <authorList>
            <person name="Sharma D."/>
            <person name="Nair G.R."/>
            <person name="Kaur G."/>
            <person name="Manhas R.K."/>
            <person name="Mayilraj S."/>
        </authorList>
    </citation>
    <scope>NUCLEOTIDE SEQUENCE [LARGE SCALE GENOMIC DNA]</scope>
    <source>
        <strain evidence="8 9">MTCC 11845</strain>
    </source>
</reference>
<organism evidence="8 9">
    <name type="scientific">Streptomyces amritsarensis</name>
    <dbReference type="NCBI Taxonomy" id="681158"/>
    <lineage>
        <taxon>Bacteria</taxon>
        <taxon>Bacillati</taxon>
        <taxon>Actinomycetota</taxon>
        <taxon>Actinomycetes</taxon>
        <taxon>Kitasatosporales</taxon>
        <taxon>Streptomycetaceae</taxon>
        <taxon>Streptomyces</taxon>
    </lineage>
</organism>
<feature type="transmembrane region" description="Helical" evidence="6">
    <location>
        <begin position="29"/>
        <end position="47"/>
    </location>
</feature>
<dbReference type="Gene3D" id="1.20.1250.20">
    <property type="entry name" value="MFS general substrate transporter like domains"/>
    <property type="match status" value="1"/>
</dbReference>
<keyword evidence="5 6" id="KW-0472">Membrane</keyword>
<accession>A0ABX3FY21</accession>
<evidence type="ECO:0000313" key="9">
    <source>
        <dbReference type="Proteomes" id="UP000187151"/>
    </source>
</evidence>
<sequence length="424" mass="43120">MSADGTTRAPTLLDPLRQRNFRCLAGGRMATYFANAMAPIVLSFAVLDLTGSLIDLGIVVGARSVANVALLLFGGVIADRLPRRLVLQGSSVAAGLAQAVIAASVLFGFASIPVLVVISVINGMVSAVSLPAAAALVPQTVPHRMIRPANAVVRMAVNAGMVLGASTGGIVVGLAGPGWGIAVNAAVFLLAGLSFAGLRTAGKPAAPAGTVRPLAELREGWSEFTSRTWVWVVVLQFLVINAVVAGGLQVLGPTIADQSFGRTTWGLLLAAQTAGAFAGGFIAARTQPRHALRIGAAVGAFEAVPLLALGTTSHVAVLVVAMFINGVALEQLAVAWDVSLQENIPQEKLARVYSYDALGSFVAIPVGEVAAGPIALHAGIDTTLVAGAVLVVAATGFALCSSSVRRLTVKPAVPPHRPAGEVPA</sequence>
<keyword evidence="3 6" id="KW-0812">Transmembrane</keyword>